<name>C1KFV3_9CAUD</name>
<dbReference type="EMBL" id="FJ822135">
    <property type="protein sequence ID" value="ACO37114.1"/>
    <property type="molecule type" value="Genomic_DNA"/>
</dbReference>
<dbReference type="KEGG" id="vg:7751048"/>
<protein>
    <recommendedName>
        <fullName evidence="3">Phage protein</fullName>
    </recommendedName>
</protein>
<organism evidence="1 2">
    <name type="scientific">Lactobacillus phage Lb338-1</name>
    <dbReference type="NCBI Taxonomy" id="2892342"/>
    <lineage>
        <taxon>Viruses</taxon>
        <taxon>Duplodnaviria</taxon>
        <taxon>Heunggongvirae</taxon>
        <taxon>Uroviricota</taxon>
        <taxon>Caudoviricetes</taxon>
        <taxon>Herelleviridae</taxon>
        <taxon>Mooreparkvirus</taxon>
        <taxon>Mooreparkvirus Lb3381</taxon>
    </lineage>
</organism>
<dbReference type="RefSeq" id="YP_002790872.1">
    <property type="nucleotide sequence ID" value="NC_012530.1"/>
</dbReference>
<dbReference type="Proteomes" id="UP000001878">
    <property type="component" value="Segment"/>
</dbReference>
<accession>C1KFV3</accession>
<evidence type="ECO:0008006" key="3">
    <source>
        <dbReference type="Google" id="ProtNLM"/>
    </source>
</evidence>
<keyword evidence="2" id="KW-1185">Reference proteome</keyword>
<gene>
    <name evidence="1" type="ORF">lb338_phage_193</name>
</gene>
<proteinExistence type="predicted"/>
<dbReference type="GeneID" id="7751048"/>
<reference evidence="1 2" key="1">
    <citation type="journal article" date="2009" name="Gene">
        <title>Genome of a virulent bacteriophage Lb338-1 that lyses the probiotic Lactobacillus paracasei cheese strain.</title>
        <authorList>
            <person name="Alemayehu D."/>
            <person name="Ross R.P."/>
            <person name="O'Sullivan O."/>
            <person name="Coffey A."/>
            <person name="Stanton C."/>
            <person name="Fitzgerald G.F."/>
            <person name="McAuliffe O."/>
        </authorList>
    </citation>
    <scope>NUCLEOTIDE SEQUENCE [LARGE SCALE GENOMIC DNA]</scope>
    <source>
        <strain evidence="1">Lb338-1</strain>
    </source>
</reference>
<sequence>MSKVMVNGKIYVIVEYATTDIETVYSHDDTLQSFPILAVTGTGRSVENGSLYEIVWYLDEQDKDKLSEDASDWVSDWDTADDAIELGD</sequence>
<evidence type="ECO:0000313" key="1">
    <source>
        <dbReference type="EMBL" id="ACO37114.1"/>
    </source>
</evidence>
<evidence type="ECO:0000313" key="2">
    <source>
        <dbReference type="Proteomes" id="UP000001878"/>
    </source>
</evidence>